<dbReference type="Proteomes" id="UP000009223">
    <property type="component" value="Chromosome"/>
</dbReference>
<dbReference type="KEGG" id="tpi:TREPR_2520"/>
<dbReference type="EMBL" id="CP001843">
    <property type="protein sequence ID" value="AEF85188.1"/>
    <property type="molecule type" value="Genomic_DNA"/>
</dbReference>
<reference evidence="2" key="1">
    <citation type="submission" date="2009-12" db="EMBL/GenBank/DDBJ databases">
        <title>Complete sequence of Treponema primitia strain ZAS-2.</title>
        <authorList>
            <person name="Tetu S.G."/>
            <person name="Matson E."/>
            <person name="Ren Q."/>
            <person name="Seshadri R."/>
            <person name="Elbourne L."/>
            <person name="Hassan K.A."/>
            <person name="Durkin A."/>
            <person name="Radune D."/>
            <person name="Mohamoud Y."/>
            <person name="Shay R."/>
            <person name="Jin S."/>
            <person name="Zhang X."/>
            <person name="Lucey K."/>
            <person name="Ballor N.R."/>
            <person name="Ottesen E."/>
            <person name="Rosenthal R."/>
            <person name="Allen A."/>
            <person name="Leadbetter J.R."/>
            <person name="Paulsen I.T."/>
        </authorList>
    </citation>
    <scope>NUCLEOTIDE SEQUENCE [LARGE SCALE GENOMIC DNA]</scope>
    <source>
        <strain evidence="2">ATCC BAA-887 / DSM 12427 / ZAS-2</strain>
    </source>
</reference>
<dbReference type="OrthoDB" id="6214753at2"/>
<dbReference type="AlphaFoldDB" id="F5YGY5"/>
<proteinExistence type="predicted"/>
<accession>F5YGY5</accession>
<dbReference type="RefSeq" id="WP_015707690.1">
    <property type="nucleotide sequence ID" value="NC_015578.1"/>
</dbReference>
<dbReference type="eggNOG" id="ENOG50334GB">
    <property type="taxonomic scope" value="Bacteria"/>
</dbReference>
<keyword evidence="2" id="KW-1185">Reference proteome</keyword>
<dbReference type="STRING" id="545694.TREPR_2520"/>
<evidence type="ECO:0000313" key="1">
    <source>
        <dbReference type="EMBL" id="AEF85188.1"/>
    </source>
</evidence>
<reference evidence="1 2" key="2">
    <citation type="journal article" date="2011" name="ISME J.">
        <title>RNA-seq reveals cooperative metabolic interactions between two termite-gut spirochete species in co-culture.</title>
        <authorList>
            <person name="Rosenthal A.Z."/>
            <person name="Matson E.G."/>
            <person name="Eldar A."/>
            <person name="Leadbetter J.R."/>
        </authorList>
    </citation>
    <scope>NUCLEOTIDE SEQUENCE [LARGE SCALE GENOMIC DNA]</scope>
    <source>
        <strain evidence="2">ATCC BAA-887 / DSM 12427 / ZAS-2</strain>
    </source>
</reference>
<name>F5YGY5_TREPZ</name>
<evidence type="ECO:0000313" key="2">
    <source>
        <dbReference type="Proteomes" id="UP000009223"/>
    </source>
</evidence>
<organism evidence="1 2">
    <name type="scientific">Treponema primitia (strain ATCC BAA-887 / DSM 12427 / ZAS-2)</name>
    <dbReference type="NCBI Taxonomy" id="545694"/>
    <lineage>
        <taxon>Bacteria</taxon>
        <taxon>Pseudomonadati</taxon>
        <taxon>Spirochaetota</taxon>
        <taxon>Spirochaetia</taxon>
        <taxon>Spirochaetales</taxon>
        <taxon>Treponemataceae</taxon>
        <taxon>Treponema</taxon>
    </lineage>
</organism>
<gene>
    <name evidence="1" type="ordered locus">TREPR_2520</name>
</gene>
<sequence>MSIISYLETLPLNEITKYTGGAPKDSVPFTGYPRQHPSEKNKFILLYDPLGDNPKIIEFKLEDILYMENIHSAVTESGEGVPLAKLWIRKGAHGVILEPFEVDDPLHFANKTKDLKERFFEAQPR</sequence>
<dbReference type="HOGENOM" id="CLU_162064_0_0_12"/>
<protein>
    <submittedName>
        <fullName evidence="1">Uncharacterized protein</fullName>
    </submittedName>
</protein>